<proteinExistence type="predicted"/>
<sequence length="462" mass="50040">MGWMPRRWARPVRAPSAGLVRRGQEFGLRTAKTTLAAVLSYIVADYLHTSPQPVLAPLTALLVVQLTMYETVEHGLERVLSVVAGVLVAVAVATFVGLTWWSLGALIALSLIVGELVRLGPHLLEVPITAMLILAVGGAEVAALGRVYETLIGAAAGILVNALIVPPLHVRPASDAIGDLADRMARYLCGLAAQLREGWSPEAAEHWLAESRALGTEVLRADQSLARAEQSARLNPRGGAAQEALSRLRTALTGLEHCYVSLRQLSRGLYERTTMVAGTEDAEPYGPEARAVLADMLERAAEALTGVVGVACGSTPAEAARARVAAQTAELHRLRHRLSELLLVDPHTDQGAWQQHGALLAAIDRVRIEVQSAVRPARVPWRPHLEPERQRQAVRRVMDAAAQAAVELRPILPSTRIGTLAGRRRLLRRQAIARQQAPRRSAPRRLFRDVIARLPGRPGARH</sequence>
<feature type="transmembrane region" description="Helical" evidence="6">
    <location>
        <begin position="79"/>
        <end position="103"/>
    </location>
</feature>
<name>A0A8J3X270_9ACTN</name>
<dbReference type="InterPro" id="IPR010343">
    <property type="entry name" value="ArAE_1"/>
</dbReference>
<organism evidence="7 8">
    <name type="scientific">Planosporangium mesophilum</name>
    <dbReference type="NCBI Taxonomy" id="689768"/>
    <lineage>
        <taxon>Bacteria</taxon>
        <taxon>Bacillati</taxon>
        <taxon>Actinomycetota</taxon>
        <taxon>Actinomycetes</taxon>
        <taxon>Micromonosporales</taxon>
        <taxon>Micromonosporaceae</taxon>
        <taxon>Planosporangium</taxon>
    </lineage>
</organism>
<keyword evidence="2" id="KW-1003">Cell membrane</keyword>
<keyword evidence="4 6" id="KW-1133">Transmembrane helix</keyword>
<keyword evidence="5 6" id="KW-0472">Membrane</keyword>
<evidence type="ECO:0000256" key="4">
    <source>
        <dbReference type="ARBA" id="ARBA00022989"/>
    </source>
</evidence>
<evidence type="ECO:0000256" key="2">
    <source>
        <dbReference type="ARBA" id="ARBA00022475"/>
    </source>
</evidence>
<evidence type="ECO:0000256" key="3">
    <source>
        <dbReference type="ARBA" id="ARBA00022692"/>
    </source>
</evidence>
<evidence type="ECO:0000256" key="6">
    <source>
        <dbReference type="SAM" id="Phobius"/>
    </source>
</evidence>
<evidence type="ECO:0000256" key="1">
    <source>
        <dbReference type="ARBA" id="ARBA00004651"/>
    </source>
</evidence>
<dbReference type="AlphaFoldDB" id="A0A8J3X270"/>
<protein>
    <submittedName>
        <fullName evidence="7">FUSC family protein</fullName>
    </submittedName>
</protein>
<reference evidence="7" key="1">
    <citation type="submission" date="2021-01" db="EMBL/GenBank/DDBJ databases">
        <title>Whole genome shotgun sequence of Planosporangium mesophilum NBRC 109066.</title>
        <authorList>
            <person name="Komaki H."/>
            <person name="Tamura T."/>
        </authorList>
    </citation>
    <scope>NUCLEOTIDE SEQUENCE</scope>
    <source>
        <strain evidence="7">NBRC 109066</strain>
    </source>
</reference>
<dbReference type="Pfam" id="PF06081">
    <property type="entry name" value="ArAE_1"/>
    <property type="match status" value="1"/>
</dbReference>
<evidence type="ECO:0000313" key="7">
    <source>
        <dbReference type="EMBL" id="GII21618.1"/>
    </source>
</evidence>
<accession>A0A8J3X270</accession>
<comment type="caution">
    <text evidence="7">The sequence shown here is derived from an EMBL/GenBank/DDBJ whole genome shotgun (WGS) entry which is preliminary data.</text>
</comment>
<keyword evidence="8" id="KW-1185">Reference proteome</keyword>
<gene>
    <name evidence="7" type="ORF">Pme01_12150</name>
</gene>
<comment type="subcellular location">
    <subcellularLocation>
        <location evidence="1">Cell membrane</location>
        <topology evidence="1">Multi-pass membrane protein</topology>
    </subcellularLocation>
</comment>
<evidence type="ECO:0000256" key="5">
    <source>
        <dbReference type="ARBA" id="ARBA00023136"/>
    </source>
</evidence>
<dbReference type="EMBL" id="BOON01000010">
    <property type="protein sequence ID" value="GII21618.1"/>
    <property type="molecule type" value="Genomic_DNA"/>
</dbReference>
<evidence type="ECO:0000313" key="8">
    <source>
        <dbReference type="Proteomes" id="UP000599074"/>
    </source>
</evidence>
<keyword evidence="3 6" id="KW-0812">Transmembrane</keyword>
<dbReference type="Proteomes" id="UP000599074">
    <property type="component" value="Unassembled WGS sequence"/>
</dbReference>
<dbReference type="GO" id="GO:0005886">
    <property type="term" value="C:plasma membrane"/>
    <property type="evidence" value="ECO:0007669"/>
    <property type="project" value="UniProtKB-SubCell"/>
</dbReference>